<dbReference type="Proteomes" id="UP000095492">
    <property type="component" value="Unassembled WGS sequence"/>
</dbReference>
<accession>A0A173SSW0</accession>
<reference evidence="1 2" key="1">
    <citation type="submission" date="2015-09" db="EMBL/GenBank/DDBJ databases">
        <authorList>
            <consortium name="Pathogen Informatics"/>
        </authorList>
    </citation>
    <scope>NUCLEOTIDE SEQUENCE [LARGE SCALE GENOMIC DNA]</scope>
    <source>
        <strain evidence="1 2">2789STDY5608891</strain>
    </source>
</reference>
<sequence length="57" mass="6659">MPDGRLIFNVVMLAADTENYPCPHPFRLKVFKFRLQCQKHGTIRVITILVLKHPNQI</sequence>
<protein>
    <submittedName>
        <fullName evidence="1">Uncharacterized protein</fullName>
    </submittedName>
</protein>
<name>A0A173SSW0_EUBRA</name>
<dbReference type="AlphaFoldDB" id="A0A173SSW0"/>
<dbReference type="STRING" id="39490.ERS852448_01138"/>
<organism evidence="1 2">
    <name type="scientific">Eubacterium ramulus</name>
    <dbReference type="NCBI Taxonomy" id="39490"/>
    <lineage>
        <taxon>Bacteria</taxon>
        <taxon>Bacillati</taxon>
        <taxon>Bacillota</taxon>
        <taxon>Clostridia</taxon>
        <taxon>Eubacteriales</taxon>
        <taxon>Eubacteriaceae</taxon>
        <taxon>Eubacterium</taxon>
    </lineage>
</organism>
<dbReference type="EMBL" id="CYYA01000006">
    <property type="protein sequence ID" value="CUM93542.1"/>
    <property type="molecule type" value="Genomic_DNA"/>
</dbReference>
<evidence type="ECO:0000313" key="1">
    <source>
        <dbReference type="EMBL" id="CUM93542.1"/>
    </source>
</evidence>
<gene>
    <name evidence="1" type="ORF">ERS852448_01138</name>
</gene>
<evidence type="ECO:0000313" key="2">
    <source>
        <dbReference type="Proteomes" id="UP000095492"/>
    </source>
</evidence>
<proteinExistence type="predicted"/>